<dbReference type="InterPro" id="IPR053135">
    <property type="entry name" value="AKR2_Oxidoreductase"/>
</dbReference>
<dbReference type="Gene3D" id="3.20.20.100">
    <property type="entry name" value="NADP-dependent oxidoreductase domain"/>
    <property type="match status" value="1"/>
</dbReference>
<name>A0AAU7DPK4_9BACT</name>
<dbReference type="CDD" id="cd19100">
    <property type="entry name" value="AKR_unchar"/>
    <property type="match status" value="1"/>
</dbReference>
<dbReference type="PANTHER" id="PTHR43312:SF1">
    <property type="entry name" value="NADP-DEPENDENT OXIDOREDUCTASE DOMAIN-CONTAINING PROTEIN"/>
    <property type="match status" value="1"/>
</dbReference>
<dbReference type="AlphaFoldDB" id="A0AAU7DPK4"/>
<evidence type="ECO:0000259" key="1">
    <source>
        <dbReference type="Pfam" id="PF00248"/>
    </source>
</evidence>
<dbReference type="RefSeq" id="WP_348264211.1">
    <property type="nucleotide sequence ID" value="NZ_CP121196.1"/>
</dbReference>
<keyword evidence="2" id="KW-0560">Oxidoreductase</keyword>
<proteinExistence type="predicted"/>
<organism evidence="2">
    <name type="scientific">Telmatobacter sp. DSM 110680</name>
    <dbReference type="NCBI Taxonomy" id="3036704"/>
    <lineage>
        <taxon>Bacteria</taxon>
        <taxon>Pseudomonadati</taxon>
        <taxon>Acidobacteriota</taxon>
        <taxon>Terriglobia</taxon>
        <taxon>Terriglobales</taxon>
        <taxon>Acidobacteriaceae</taxon>
        <taxon>Telmatobacter</taxon>
    </lineage>
</organism>
<reference evidence="2" key="1">
    <citation type="submission" date="2023-03" db="EMBL/GenBank/DDBJ databases">
        <title>Edaphobacter sp.</title>
        <authorList>
            <person name="Huber K.J."/>
            <person name="Papendorf J."/>
            <person name="Pilke C."/>
            <person name="Bunk B."/>
            <person name="Sproeer C."/>
            <person name="Pester M."/>
        </authorList>
    </citation>
    <scope>NUCLEOTIDE SEQUENCE</scope>
    <source>
        <strain evidence="2">DSM 110680</strain>
    </source>
</reference>
<protein>
    <submittedName>
        <fullName evidence="2">Aldo/keto reductase</fullName>
        <ecNumber evidence="2">1.1.1.-</ecNumber>
    </submittedName>
</protein>
<dbReference type="EMBL" id="CP121196">
    <property type="protein sequence ID" value="XBH18995.1"/>
    <property type="molecule type" value="Genomic_DNA"/>
</dbReference>
<gene>
    <name evidence="2" type="ORF">P8935_06680</name>
</gene>
<feature type="domain" description="NADP-dependent oxidoreductase" evidence="1">
    <location>
        <begin position="42"/>
        <end position="235"/>
    </location>
</feature>
<evidence type="ECO:0000313" key="2">
    <source>
        <dbReference type="EMBL" id="XBH18995.1"/>
    </source>
</evidence>
<dbReference type="PANTHER" id="PTHR43312">
    <property type="entry name" value="D-THREO-ALDOSE 1-DEHYDROGENASE"/>
    <property type="match status" value="1"/>
</dbReference>
<dbReference type="InterPro" id="IPR036812">
    <property type="entry name" value="NAD(P)_OxRdtase_dom_sf"/>
</dbReference>
<dbReference type="Pfam" id="PF00248">
    <property type="entry name" value="Aldo_ket_red"/>
    <property type="match status" value="1"/>
</dbReference>
<accession>A0AAU7DPK4</accession>
<dbReference type="GO" id="GO:0016491">
    <property type="term" value="F:oxidoreductase activity"/>
    <property type="evidence" value="ECO:0007669"/>
    <property type="project" value="UniProtKB-KW"/>
</dbReference>
<sequence length="341" mass="37828">MMTEASSKQAAARIPRVNEAGTMKGEMLYRKLGATGVEVSLIGMGGAHLGLPKVEEDDAIRLIHEGLDRGINFLDNSWDYNEGRSEERVGKALAQGGYRQKAFVMTKIDGRTKEVATNQINDSLRRLKVDHIDLLQHHEVIRFDDPDRIFNEGGGMEAVLEAKQAGKIRFIGFTGHKDPHVHLYMLEVAQKHSFHFDTVQMPVNVMDAHFRSFSQLVVPEAMRQNIAVLGMKCFGDEIILKSGAVEPMDCLRYSLNVPISVLITGINSKMLLDQAFAAVKSFRPMDEAAVASLISKTEEAAMHGKYELFKTTSHFDTTARHPDWLGSDSPAVQKLAPQLPG</sequence>
<dbReference type="EC" id="1.1.1.-" evidence="2"/>
<dbReference type="InterPro" id="IPR023210">
    <property type="entry name" value="NADP_OxRdtase_dom"/>
</dbReference>
<dbReference type="SUPFAM" id="SSF51430">
    <property type="entry name" value="NAD(P)-linked oxidoreductase"/>
    <property type="match status" value="1"/>
</dbReference>